<dbReference type="Proteomes" id="UP001164459">
    <property type="component" value="Chromosome"/>
</dbReference>
<dbReference type="RefSeq" id="WP_269037190.1">
    <property type="nucleotide sequence ID" value="NZ_CP114040.1"/>
</dbReference>
<accession>A0ABY7H701</accession>
<protein>
    <submittedName>
        <fullName evidence="1">Uncharacterized protein</fullName>
    </submittedName>
</protein>
<reference evidence="1" key="1">
    <citation type="submission" date="2022-11" db="EMBL/GenBank/DDBJ databases">
        <title>Minimal conservation of predation-associated metabolite biosynthetic gene clusters underscores biosynthetic potential of Myxococcota including descriptions for ten novel species: Archangium lansinium sp. nov., Myxococcus landrumus sp. nov., Nannocystis bai.</title>
        <authorList>
            <person name="Ahearne A."/>
            <person name="Stevens C."/>
            <person name="Dowd S."/>
        </authorList>
    </citation>
    <scope>NUCLEOTIDE SEQUENCE</scope>
    <source>
        <strain evidence="1">Fl3</strain>
    </source>
</reference>
<dbReference type="EMBL" id="CP114040">
    <property type="protein sequence ID" value="WAS94855.1"/>
    <property type="molecule type" value="Genomic_DNA"/>
</dbReference>
<organism evidence="1 2">
    <name type="scientific">Nannocystis punicea</name>
    <dbReference type="NCBI Taxonomy" id="2995304"/>
    <lineage>
        <taxon>Bacteria</taxon>
        <taxon>Pseudomonadati</taxon>
        <taxon>Myxococcota</taxon>
        <taxon>Polyangia</taxon>
        <taxon>Nannocystales</taxon>
        <taxon>Nannocystaceae</taxon>
        <taxon>Nannocystis</taxon>
    </lineage>
</organism>
<evidence type="ECO:0000313" key="1">
    <source>
        <dbReference type="EMBL" id="WAS94855.1"/>
    </source>
</evidence>
<sequence>MRHLYKCGDGVCYCFQWGLDARLNALGFPRSDEPESEARDDVARARHREEFIYLFSGRWELREEAAALPQGALESLQEQALKDTQKYWSSLDPATWATRILSVSTVKGRLSAVVEVWDGERQLHKAYVDFPPRPPRRRPSWYL</sequence>
<gene>
    <name evidence="1" type="ORF">O0S08_01730</name>
</gene>
<name>A0ABY7H701_9BACT</name>
<evidence type="ECO:0000313" key="2">
    <source>
        <dbReference type="Proteomes" id="UP001164459"/>
    </source>
</evidence>
<keyword evidence="2" id="KW-1185">Reference proteome</keyword>
<proteinExistence type="predicted"/>